<dbReference type="EMBL" id="MG518519">
    <property type="protein sequence ID" value="ATW69351.1"/>
    <property type="molecule type" value="Genomic_DNA"/>
</dbReference>
<evidence type="ECO:0000313" key="2">
    <source>
        <dbReference type="Proteomes" id="UP000240735"/>
    </source>
</evidence>
<dbReference type="Proteomes" id="UP000240735">
    <property type="component" value="Segment"/>
</dbReference>
<sequence>MSTAYLILNETTFIGTDQVTTEPVELFDNLQGAVDWIHELALDNDVQVEEDANSVYIPPAEGIETDEYYIIEMELKS</sequence>
<keyword evidence="2" id="KW-1185">Reference proteome</keyword>
<protein>
    <submittedName>
        <fullName evidence="1">Uncharacterized protein</fullName>
    </submittedName>
</protein>
<organism evidence="1 2">
    <name type="scientific">Streptomyces phage Manuel</name>
    <dbReference type="NCBI Taxonomy" id="2053812"/>
    <lineage>
        <taxon>Viruses</taxon>
        <taxon>Duplodnaviria</taxon>
        <taxon>Heunggongvirae</taxon>
        <taxon>Uroviricota</taxon>
        <taxon>Caudoviricetes</taxon>
        <taxon>Beephvirinae</taxon>
        <taxon>Manuelvirus</taxon>
        <taxon>Manuelvirus manuel</taxon>
    </lineage>
</organism>
<accession>A0A2H4PR03</accession>
<reference evidence="1 2" key="1">
    <citation type="submission" date="2017-11" db="EMBL/GenBank/DDBJ databases">
        <authorList>
            <person name="Laing C."/>
            <person name="Caston J.C."/>
            <person name="Del V.M."/>
            <person name="Young O.M."/>
            <person name="Nayek S."/>
            <person name="Hughes L.E."/>
            <person name="Garlena R.A."/>
            <person name="Russell D.A."/>
            <person name="Pope W.H."/>
            <person name="Jacobs-Sera D."/>
            <person name="Hendrix R.W."/>
            <person name="Hatfull G.F."/>
        </authorList>
    </citation>
    <scope>NUCLEOTIDE SEQUENCE [LARGE SCALE GENOMIC DNA]</scope>
</reference>
<name>A0A2H4PR03_9CAUD</name>
<gene>
    <name evidence="1" type="ORF">SEA_MANUEL_54</name>
</gene>
<proteinExistence type="predicted"/>
<evidence type="ECO:0000313" key="1">
    <source>
        <dbReference type="EMBL" id="ATW69351.1"/>
    </source>
</evidence>